<keyword evidence="3" id="KW-1133">Transmembrane helix</keyword>
<evidence type="ECO:0000259" key="4">
    <source>
        <dbReference type="Pfam" id="PF20434"/>
    </source>
</evidence>
<feature type="domain" description="BD-FAE-like" evidence="4">
    <location>
        <begin position="184"/>
        <end position="364"/>
    </location>
</feature>
<evidence type="ECO:0000256" key="2">
    <source>
        <dbReference type="SAM" id="MobiDB-lite"/>
    </source>
</evidence>
<feature type="transmembrane region" description="Helical" evidence="3">
    <location>
        <begin position="70"/>
        <end position="94"/>
    </location>
</feature>
<reference evidence="6" key="1">
    <citation type="journal article" date="2019" name="Int. J. Syst. Evol. Microbiol.">
        <title>The Global Catalogue of Microorganisms (GCM) 10K type strain sequencing project: providing services to taxonomists for standard genome sequencing and annotation.</title>
        <authorList>
            <consortium name="The Broad Institute Genomics Platform"/>
            <consortium name="The Broad Institute Genome Sequencing Center for Infectious Disease"/>
            <person name="Wu L."/>
            <person name="Ma J."/>
        </authorList>
    </citation>
    <scope>NUCLEOTIDE SEQUENCE [LARGE SCALE GENOMIC DNA]</scope>
    <source>
        <strain evidence="6">SYNS20</strain>
    </source>
</reference>
<dbReference type="InterPro" id="IPR049492">
    <property type="entry name" value="BD-FAE-like_dom"/>
</dbReference>
<evidence type="ECO:0000313" key="6">
    <source>
        <dbReference type="Proteomes" id="UP001596523"/>
    </source>
</evidence>
<keyword evidence="3" id="KW-0472">Membrane</keyword>
<feature type="transmembrane region" description="Helical" evidence="3">
    <location>
        <begin position="40"/>
        <end position="64"/>
    </location>
</feature>
<accession>A0ABW2JRU7</accession>
<gene>
    <name evidence="5" type="ORF">ACFQVC_32430</name>
</gene>
<organism evidence="5 6">
    <name type="scientific">Streptomyces monticola</name>
    <dbReference type="NCBI Taxonomy" id="2666263"/>
    <lineage>
        <taxon>Bacteria</taxon>
        <taxon>Bacillati</taxon>
        <taxon>Actinomycetota</taxon>
        <taxon>Actinomycetes</taxon>
        <taxon>Kitasatosporales</taxon>
        <taxon>Streptomycetaceae</taxon>
        <taxon>Streptomyces</taxon>
    </lineage>
</organism>
<dbReference type="SUPFAM" id="SSF53474">
    <property type="entry name" value="alpha/beta-Hydrolases"/>
    <property type="match status" value="1"/>
</dbReference>
<dbReference type="PANTHER" id="PTHR48081:SF13">
    <property type="entry name" value="ALPHA_BETA HYDROLASE"/>
    <property type="match status" value="1"/>
</dbReference>
<dbReference type="Gene3D" id="3.40.50.1820">
    <property type="entry name" value="alpha/beta hydrolase"/>
    <property type="match status" value="1"/>
</dbReference>
<dbReference type="GO" id="GO:0016787">
    <property type="term" value="F:hydrolase activity"/>
    <property type="evidence" value="ECO:0007669"/>
    <property type="project" value="UniProtKB-KW"/>
</dbReference>
<feature type="region of interest" description="Disordered" evidence="2">
    <location>
        <begin position="1"/>
        <end position="31"/>
    </location>
</feature>
<protein>
    <submittedName>
        <fullName evidence="5">Alpha/beta hydrolase fold domain-containing protein</fullName>
    </submittedName>
</protein>
<dbReference type="EMBL" id="JBHTCF010000018">
    <property type="protein sequence ID" value="MFC7308906.1"/>
    <property type="molecule type" value="Genomic_DNA"/>
</dbReference>
<dbReference type="RefSeq" id="WP_381837332.1">
    <property type="nucleotide sequence ID" value="NZ_JBHTCF010000018.1"/>
</dbReference>
<dbReference type="InterPro" id="IPR050300">
    <property type="entry name" value="GDXG_lipolytic_enzyme"/>
</dbReference>
<sequence length="421" mass="45275">MNDSSKSGTGPDLTHAAGEAGDAPRERPPWRWKPAGTSEWVLTVAAALLALMGVVTAVAVLWIVSPLVLLRIAVLAFPLHLLLIALVTCGLVLLARRQRMLPAALCLTLAVVLAVTVAVWPTVALWRRADGVGVPVSLGTYAANSLNPNFEDRDPRRSRTYATLSDGTRLELDVWRARASGSGGRPHPAVVKLHGGAWVAGYRSQQPKWNIWLNNRGYDVFDVEYRLAPPERWKDAVGDVKCALGWVAAHADEYGVDPSRISTLGMSAGGNLAMLAAYTTDAPALPPSCDVPKVRVKSAVSLFGPPDITRLYDATGSTMGVGPALRKYIGGTPRAFPERYRAVSPLSRVGADSPPTLAFQGESDFFPATATRLLGRSLHRAQVPHETVLLPGTSHSYDANWGGFATQITRAKLAEFLRRRG</sequence>
<evidence type="ECO:0000256" key="3">
    <source>
        <dbReference type="SAM" id="Phobius"/>
    </source>
</evidence>
<keyword evidence="6" id="KW-1185">Reference proteome</keyword>
<feature type="transmembrane region" description="Helical" evidence="3">
    <location>
        <begin position="101"/>
        <end position="120"/>
    </location>
</feature>
<dbReference type="PANTHER" id="PTHR48081">
    <property type="entry name" value="AB HYDROLASE SUPERFAMILY PROTEIN C4A8.06C"/>
    <property type="match status" value="1"/>
</dbReference>
<dbReference type="Proteomes" id="UP001596523">
    <property type="component" value="Unassembled WGS sequence"/>
</dbReference>
<comment type="caution">
    <text evidence="5">The sequence shown here is derived from an EMBL/GenBank/DDBJ whole genome shotgun (WGS) entry which is preliminary data.</text>
</comment>
<evidence type="ECO:0000256" key="1">
    <source>
        <dbReference type="ARBA" id="ARBA00022801"/>
    </source>
</evidence>
<evidence type="ECO:0000313" key="5">
    <source>
        <dbReference type="EMBL" id="MFC7308906.1"/>
    </source>
</evidence>
<proteinExistence type="predicted"/>
<dbReference type="Pfam" id="PF20434">
    <property type="entry name" value="BD-FAE"/>
    <property type="match status" value="1"/>
</dbReference>
<dbReference type="InterPro" id="IPR029058">
    <property type="entry name" value="AB_hydrolase_fold"/>
</dbReference>
<name>A0ABW2JRU7_9ACTN</name>
<keyword evidence="3" id="KW-0812">Transmembrane</keyword>
<keyword evidence="1 5" id="KW-0378">Hydrolase</keyword>